<keyword evidence="2" id="KW-1185">Reference proteome</keyword>
<dbReference type="RefSeq" id="WP_172354259.1">
    <property type="nucleotide sequence ID" value="NZ_CP053661.1"/>
</dbReference>
<dbReference type="Proteomes" id="UP000505210">
    <property type="component" value="Chromosome"/>
</dbReference>
<accession>A0A6M8BFD6</accession>
<evidence type="ECO:0000313" key="2">
    <source>
        <dbReference type="Proteomes" id="UP000505210"/>
    </source>
</evidence>
<evidence type="ECO:0000313" key="1">
    <source>
        <dbReference type="EMBL" id="QKD81873.1"/>
    </source>
</evidence>
<name>A0A6M8BFD6_9CYAN</name>
<proteinExistence type="predicted"/>
<gene>
    <name evidence="1" type="ORF">HPC62_06375</name>
</gene>
<reference evidence="1 2" key="1">
    <citation type="submission" date="2020-05" db="EMBL/GenBank/DDBJ databases">
        <title>Complete genome sequence of of a novel Thermoleptolyngbya strain isolated from hot springs of Ganzi, Sichuan China.</title>
        <authorList>
            <person name="Tang J."/>
            <person name="Daroch M."/>
            <person name="Li L."/>
            <person name="Waleron K."/>
            <person name="Waleron M."/>
            <person name="Waleron M."/>
        </authorList>
    </citation>
    <scope>NUCLEOTIDE SEQUENCE [LARGE SCALE GENOMIC DNA]</scope>
    <source>
        <strain evidence="1 2">PKUAC-SCTA183</strain>
    </source>
</reference>
<dbReference type="AlphaFoldDB" id="A0A6M8BFD6"/>
<sequence>MLISADTRVPFPRPLVYSTYRDKLMELVPYMPNIRGVQVRSREGNGDWIKFVNEWQGGGDIPTAARAFLNESMLSWTEHAVWHGDRFTTEWQIETHAFTEAVRCLGTNHFFENEGMTVIESRGELIIDPRKLKDVPPFLAGMVSGIVEDFLGKKIGPNLVQMGSGVTTYLERQAVRP</sequence>
<protein>
    <recommendedName>
        <fullName evidence="3">Coenzyme Q-binding protein COQ10 START domain-containing protein</fullName>
    </recommendedName>
</protein>
<organism evidence="1 2">
    <name type="scientific">Thermoleptolyngbya sichuanensis A183</name>
    <dbReference type="NCBI Taxonomy" id="2737172"/>
    <lineage>
        <taxon>Bacteria</taxon>
        <taxon>Bacillati</taxon>
        <taxon>Cyanobacteriota</taxon>
        <taxon>Cyanophyceae</taxon>
        <taxon>Oculatellales</taxon>
        <taxon>Oculatellaceae</taxon>
        <taxon>Thermoleptolyngbya</taxon>
        <taxon>Thermoleptolyngbya sichuanensis</taxon>
    </lineage>
</organism>
<dbReference type="EMBL" id="CP053661">
    <property type="protein sequence ID" value="QKD81873.1"/>
    <property type="molecule type" value="Genomic_DNA"/>
</dbReference>
<evidence type="ECO:0008006" key="3">
    <source>
        <dbReference type="Google" id="ProtNLM"/>
    </source>
</evidence>
<dbReference type="KEGG" id="theu:HPC62_06375"/>